<evidence type="ECO:0000259" key="2">
    <source>
        <dbReference type="Pfam" id="PF14020"/>
    </source>
</evidence>
<evidence type="ECO:0000256" key="1">
    <source>
        <dbReference type="SAM" id="Phobius"/>
    </source>
</evidence>
<keyword evidence="1" id="KW-0812">Transmembrane</keyword>
<feature type="transmembrane region" description="Helical" evidence="1">
    <location>
        <begin position="132"/>
        <end position="165"/>
    </location>
</feature>
<accession>A0A0A6U8G3</accession>
<dbReference type="Proteomes" id="UP000054537">
    <property type="component" value="Unassembled WGS sequence"/>
</dbReference>
<dbReference type="STRING" id="1869.MB27_38140"/>
<name>A0A0A6U8G3_ACTUT</name>
<keyword evidence="1" id="KW-0472">Membrane</keyword>
<dbReference type="EMBL" id="JRTT01000137">
    <property type="protein sequence ID" value="KHD72320.1"/>
    <property type="molecule type" value="Genomic_DNA"/>
</dbReference>
<keyword evidence="1" id="KW-1133">Transmembrane helix</keyword>
<comment type="caution">
    <text evidence="3">The sequence shown here is derived from an EMBL/GenBank/DDBJ whole genome shotgun (WGS) entry which is preliminary data.</text>
</comment>
<keyword evidence="4" id="KW-1185">Reference proteome</keyword>
<evidence type="ECO:0000313" key="4">
    <source>
        <dbReference type="Proteomes" id="UP000054537"/>
    </source>
</evidence>
<dbReference type="Pfam" id="PF14020">
    <property type="entry name" value="DUF4236"/>
    <property type="match status" value="1"/>
</dbReference>
<dbReference type="InterPro" id="IPR025330">
    <property type="entry name" value="DUF4236"/>
</dbReference>
<proteinExistence type="predicted"/>
<reference evidence="3 4" key="1">
    <citation type="submission" date="2014-10" db="EMBL/GenBank/DDBJ databases">
        <title>Draft genome sequence of Actinoplanes utahensis NRRL 12052.</title>
        <authorList>
            <person name="Velasco-Bucheli B."/>
            <person name="del Cerro C."/>
            <person name="Hormigo D."/>
            <person name="Garcia J.L."/>
            <person name="Acebal C."/>
            <person name="Arroyo M."/>
            <person name="de la Mata I."/>
        </authorList>
    </citation>
    <scope>NUCLEOTIDE SEQUENCE [LARGE SCALE GENOMIC DNA]</scope>
    <source>
        <strain evidence="3 4">NRRL 12052</strain>
    </source>
</reference>
<gene>
    <name evidence="3" type="ORF">MB27_38140</name>
</gene>
<protein>
    <recommendedName>
        <fullName evidence="2">DUF4236 domain-containing protein</fullName>
    </recommendedName>
</protein>
<sequence length="372" mass="39932">METIGPAEAAITGAPGPLYRHADMGFYLRTDLKAGPFRFTLTGSGVGVSVGVPGFRIGTGPRGNYIRVGALGTSYFNAPVSPVAVPAPVPVGGPHQAVDMRDMTGVAVQHLAAAHPSDLVTQIQAAAKQRSLWHWAAVALLVLIAVLPPAGLLLLVPGVPGIWWLWQRDLARRSVVVFYQVEDEAAARYEHLTGNAGFVTAVQAVWEVEAQGSLTTPYQQKVNAGASALVGRHPATIDLAGPPCLVTNIAVPSLHGRDRSIYFLPDRALVRHGEQYADIPYFQLGAYFEEQRFVESGTVPGDAQTVGTTWQYANKSGGPDRRYKDNRQLPIMRYGRLTLTSPGGLLMIWDFSRPDVPYALASVLSGMGRTVG</sequence>
<dbReference type="eggNOG" id="ENOG5030HTI">
    <property type="taxonomic scope" value="Bacteria"/>
</dbReference>
<evidence type="ECO:0000313" key="3">
    <source>
        <dbReference type="EMBL" id="KHD72320.1"/>
    </source>
</evidence>
<dbReference type="AlphaFoldDB" id="A0A0A6U8G3"/>
<organism evidence="3 4">
    <name type="scientific">Actinoplanes utahensis</name>
    <dbReference type="NCBI Taxonomy" id="1869"/>
    <lineage>
        <taxon>Bacteria</taxon>
        <taxon>Bacillati</taxon>
        <taxon>Actinomycetota</taxon>
        <taxon>Actinomycetes</taxon>
        <taxon>Micromonosporales</taxon>
        <taxon>Micromonosporaceae</taxon>
        <taxon>Actinoplanes</taxon>
    </lineage>
</organism>
<feature type="domain" description="DUF4236" evidence="2">
    <location>
        <begin position="26"/>
        <end position="73"/>
    </location>
</feature>